<dbReference type="WBParaSite" id="MBELARI_LOCUS21042">
    <property type="protein sequence ID" value="MBELARI_LOCUS21042"/>
    <property type="gene ID" value="MBELARI_LOCUS21042"/>
</dbReference>
<name>A0AAF3F3A2_9BILA</name>
<evidence type="ECO:0000256" key="1">
    <source>
        <dbReference type="SAM" id="SignalP"/>
    </source>
</evidence>
<evidence type="ECO:0000313" key="2">
    <source>
        <dbReference type="Proteomes" id="UP000887575"/>
    </source>
</evidence>
<keyword evidence="1" id="KW-0732">Signal</keyword>
<feature type="signal peptide" evidence="1">
    <location>
        <begin position="1"/>
        <end position="17"/>
    </location>
</feature>
<dbReference type="AlphaFoldDB" id="A0AAF3F3A2"/>
<sequence length="206" mass="23506">MFVKTCVALILIGIGLSNEASIEPRVCHFQDLIKPGKEAGSTSALLTRMCRNFHHFKKDNARFSKARRRVFAEAEFRLCDVEKRPIAEQTLECIFDMLENAPQPTPECEPVTNLDLTIACSDETMELLSNCTFKPVIEKCTRPHENATMTDVADRMMNVIYYFETQLLVTPFANDTCGWKFTQRVEASRKWANVMTDLAMSEPIKK</sequence>
<dbReference type="Proteomes" id="UP000887575">
    <property type="component" value="Unassembled WGS sequence"/>
</dbReference>
<protein>
    <submittedName>
        <fullName evidence="3">Secreted protein</fullName>
    </submittedName>
</protein>
<accession>A0AAF3F3A2</accession>
<proteinExistence type="predicted"/>
<evidence type="ECO:0000313" key="3">
    <source>
        <dbReference type="WBParaSite" id="MBELARI_LOCUS21042"/>
    </source>
</evidence>
<reference evidence="3" key="1">
    <citation type="submission" date="2024-02" db="UniProtKB">
        <authorList>
            <consortium name="WormBaseParasite"/>
        </authorList>
    </citation>
    <scope>IDENTIFICATION</scope>
</reference>
<organism evidence="2 3">
    <name type="scientific">Mesorhabditis belari</name>
    <dbReference type="NCBI Taxonomy" id="2138241"/>
    <lineage>
        <taxon>Eukaryota</taxon>
        <taxon>Metazoa</taxon>
        <taxon>Ecdysozoa</taxon>
        <taxon>Nematoda</taxon>
        <taxon>Chromadorea</taxon>
        <taxon>Rhabditida</taxon>
        <taxon>Rhabditina</taxon>
        <taxon>Rhabditomorpha</taxon>
        <taxon>Rhabditoidea</taxon>
        <taxon>Rhabditidae</taxon>
        <taxon>Mesorhabditinae</taxon>
        <taxon>Mesorhabditis</taxon>
    </lineage>
</organism>
<feature type="chain" id="PRO_5042178606" evidence="1">
    <location>
        <begin position="18"/>
        <end position="206"/>
    </location>
</feature>
<keyword evidence="2" id="KW-1185">Reference proteome</keyword>